<gene>
    <name evidence="3" type="ORF">FHG64_07855</name>
</gene>
<dbReference type="Gene3D" id="3.40.50.720">
    <property type="entry name" value="NAD(P)-binding Rossmann-like Domain"/>
    <property type="match status" value="1"/>
</dbReference>
<accession>A0A5B7X144</accession>
<dbReference type="InterPro" id="IPR036291">
    <property type="entry name" value="NAD(P)-bd_dom_sf"/>
</dbReference>
<reference evidence="3 4" key="1">
    <citation type="submission" date="2019-06" db="EMBL/GenBank/DDBJ databases">
        <title>Complete genome sequence of Antarcticibacterium flavum KCTC 52984T from an Antarctic marine sediment.</title>
        <authorList>
            <person name="Lee Y.M."/>
            <person name="Shin S.C."/>
        </authorList>
    </citation>
    <scope>NUCLEOTIDE SEQUENCE [LARGE SCALE GENOMIC DNA]</scope>
    <source>
        <strain evidence="3 4">KCTC 52984</strain>
    </source>
</reference>
<dbReference type="SUPFAM" id="SSF51735">
    <property type="entry name" value="NAD(P)-binding Rossmann-fold domains"/>
    <property type="match status" value="1"/>
</dbReference>
<keyword evidence="2" id="KW-0560">Oxidoreductase</keyword>
<evidence type="ECO:0000313" key="4">
    <source>
        <dbReference type="Proteomes" id="UP000309016"/>
    </source>
</evidence>
<keyword evidence="4" id="KW-1185">Reference proteome</keyword>
<dbReference type="EMBL" id="CP040812">
    <property type="protein sequence ID" value="QCY69314.1"/>
    <property type="molecule type" value="Genomic_DNA"/>
</dbReference>
<dbReference type="InterPro" id="IPR020904">
    <property type="entry name" value="Sc_DH/Rdtase_CS"/>
</dbReference>
<evidence type="ECO:0000313" key="3">
    <source>
        <dbReference type="EMBL" id="QCY69314.1"/>
    </source>
</evidence>
<name>A0A5B7X144_9FLAO</name>
<dbReference type="PROSITE" id="PS00061">
    <property type="entry name" value="ADH_SHORT"/>
    <property type="match status" value="1"/>
</dbReference>
<protein>
    <submittedName>
        <fullName evidence="3">SDR family oxidoreductase</fullName>
    </submittedName>
</protein>
<dbReference type="Pfam" id="PF00106">
    <property type="entry name" value="adh_short"/>
    <property type="match status" value="1"/>
</dbReference>
<dbReference type="PRINTS" id="PR00081">
    <property type="entry name" value="GDHRDH"/>
</dbReference>
<dbReference type="AlphaFoldDB" id="A0A5B7X144"/>
<proteinExistence type="inferred from homology"/>
<dbReference type="KEGG" id="afla:FHG64_07855"/>
<dbReference type="RefSeq" id="WP_139065883.1">
    <property type="nucleotide sequence ID" value="NZ_CP040812.1"/>
</dbReference>
<evidence type="ECO:0000256" key="2">
    <source>
        <dbReference type="ARBA" id="ARBA00023002"/>
    </source>
</evidence>
<evidence type="ECO:0000256" key="1">
    <source>
        <dbReference type="ARBA" id="ARBA00006484"/>
    </source>
</evidence>
<dbReference type="PANTHER" id="PTHR44196">
    <property type="entry name" value="DEHYDROGENASE/REDUCTASE SDR FAMILY MEMBER 7B"/>
    <property type="match status" value="1"/>
</dbReference>
<dbReference type="OrthoDB" id="597477at2"/>
<dbReference type="PANTHER" id="PTHR44196:SF1">
    <property type="entry name" value="DEHYDROGENASE_REDUCTASE SDR FAMILY MEMBER 7B"/>
    <property type="match status" value="1"/>
</dbReference>
<dbReference type="GO" id="GO:0016020">
    <property type="term" value="C:membrane"/>
    <property type="evidence" value="ECO:0007669"/>
    <property type="project" value="TreeGrafter"/>
</dbReference>
<organism evidence="3 4">
    <name type="scientific">Antarcticibacterium flavum</name>
    <dbReference type="NCBI Taxonomy" id="2058175"/>
    <lineage>
        <taxon>Bacteria</taxon>
        <taxon>Pseudomonadati</taxon>
        <taxon>Bacteroidota</taxon>
        <taxon>Flavobacteriia</taxon>
        <taxon>Flavobacteriales</taxon>
        <taxon>Flavobacteriaceae</taxon>
        <taxon>Antarcticibacterium</taxon>
    </lineage>
</organism>
<dbReference type="InterPro" id="IPR002347">
    <property type="entry name" value="SDR_fam"/>
</dbReference>
<sequence>MIAKGLPHTALITGGSSGIGRAIAEIFSAEGFKVAIADKRDFPGNLKDLKFRKCDVGNAEDIEKLYSWCTTEIGHPEILVINAGRGIQEKLTEGDPEKWQEIINTNLMGALRCIRAFVPNMMKEQRGNVVIISSVSAGRPHPYGGVYSATKTALEIVAETLRLETLPHINVTVVSPGITDTAFFENQVSGQTSVEQLNMGAISPEEIAQDVLYAIKKKKGTSINKIITRPLEQSF</sequence>
<comment type="similarity">
    <text evidence="1">Belongs to the short-chain dehydrogenases/reductases (SDR) family.</text>
</comment>
<dbReference type="CDD" id="cd05233">
    <property type="entry name" value="SDR_c"/>
    <property type="match status" value="1"/>
</dbReference>
<dbReference type="GO" id="GO:0016491">
    <property type="term" value="F:oxidoreductase activity"/>
    <property type="evidence" value="ECO:0007669"/>
    <property type="project" value="UniProtKB-KW"/>
</dbReference>
<dbReference type="Proteomes" id="UP000309016">
    <property type="component" value="Chromosome"/>
</dbReference>